<feature type="transmembrane region" description="Helical" evidence="7">
    <location>
        <begin position="270"/>
        <end position="290"/>
    </location>
</feature>
<keyword evidence="6 7" id="KW-0472">Membrane</keyword>
<organism evidence="9 10">
    <name type="scientific">Thalassovita aquimarina</name>
    <dbReference type="NCBI Taxonomy" id="2785917"/>
    <lineage>
        <taxon>Bacteria</taxon>
        <taxon>Pseudomonadati</taxon>
        <taxon>Pseudomonadota</taxon>
        <taxon>Alphaproteobacteria</taxon>
        <taxon>Rhodobacterales</taxon>
        <taxon>Roseobacteraceae</taxon>
        <taxon>Thalassovita</taxon>
    </lineage>
</organism>
<evidence type="ECO:0000256" key="3">
    <source>
        <dbReference type="ARBA" id="ARBA00022475"/>
    </source>
</evidence>
<feature type="transmembrane region" description="Helical" evidence="7">
    <location>
        <begin position="240"/>
        <end position="258"/>
    </location>
</feature>
<keyword evidence="10" id="KW-1185">Reference proteome</keyword>
<feature type="transmembrane region" description="Helical" evidence="7">
    <location>
        <begin position="182"/>
        <end position="202"/>
    </location>
</feature>
<comment type="caution">
    <text evidence="9">The sequence shown here is derived from an EMBL/GenBank/DDBJ whole genome shotgun (WGS) entry which is preliminary data.</text>
</comment>
<keyword evidence="9" id="KW-0808">Transferase</keyword>
<evidence type="ECO:0000256" key="4">
    <source>
        <dbReference type="ARBA" id="ARBA00022692"/>
    </source>
</evidence>
<feature type="transmembrane region" description="Helical" evidence="7">
    <location>
        <begin position="21"/>
        <end position="41"/>
    </location>
</feature>
<keyword evidence="5 7" id="KW-1133">Transmembrane helix</keyword>
<evidence type="ECO:0000256" key="2">
    <source>
        <dbReference type="ARBA" id="ARBA00007400"/>
    </source>
</evidence>
<feature type="transmembrane region" description="Helical" evidence="7">
    <location>
        <begin position="214"/>
        <end position="234"/>
    </location>
</feature>
<keyword evidence="4 7" id="KW-0812">Transmembrane</keyword>
<comment type="similarity">
    <text evidence="2">Belongs to the acyltransferase 3 family.</text>
</comment>
<evidence type="ECO:0000256" key="5">
    <source>
        <dbReference type="ARBA" id="ARBA00022989"/>
    </source>
</evidence>
<gene>
    <name evidence="9" type="ORF">IT775_02370</name>
</gene>
<sequence>MLATATIPISQDKPRYGGLDIIRLILACMVVLAHSSFFLIVSPEAHFYFLNGVARIIVPFFFVMSGYFLEAQTRDGIWPWARRVLSFYLIWSLLYLPIMLIFEDFSLLRFGFYAIFGYAHLWFLPALLGGGLIFHLLRKLGNRRLVGLAVLLVAAGVALQYYENMTYDMAHLAFRRVHEAESRNFLFMGFPYVAIGVVIRRTGFAEGKIQARDWGLLGLGIAALAGEVGFNSVFMPAEGIYEVVFSAVLVAPMLFRFARVLPLRLRGRTVRDLSSAIYFSHLLLLVPLRAGFDLSFGELAALTLALDFALAPLLLMLNRRIPLF</sequence>
<reference evidence="9 10" key="1">
    <citation type="journal article" date="2021" name="Arch. Microbiol.">
        <title>Thalassobius aquimarinus sp. nov., isolated from the Sea of Japan seashore.</title>
        <authorList>
            <person name="Kurilenko V.V."/>
            <person name="Romanenko L.A."/>
            <person name="Chernysheva N.Y."/>
            <person name="Velansky P.V."/>
            <person name="Tekutyeva L.A."/>
            <person name="Isaeva M.P."/>
            <person name="Mikhailov V.V."/>
        </authorList>
    </citation>
    <scope>NUCLEOTIDE SEQUENCE [LARGE SCALE GENOMIC DNA]</scope>
    <source>
        <strain evidence="9 10">KMM 8518</strain>
    </source>
</reference>
<dbReference type="PANTHER" id="PTHR40074:SF2">
    <property type="entry name" value="O-ACETYLTRANSFERASE WECH"/>
    <property type="match status" value="1"/>
</dbReference>
<keyword evidence="3" id="KW-1003">Cell membrane</keyword>
<name>A0ABS5HLX5_9RHOB</name>
<evidence type="ECO:0000259" key="8">
    <source>
        <dbReference type="Pfam" id="PF01757"/>
    </source>
</evidence>
<proteinExistence type="inferred from homology"/>
<feature type="transmembrane region" description="Helical" evidence="7">
    <location>
        <begin position="47"/>
        <end position="68"/>
    </location>
</feature>
<accession>A0ABS5HLX5</accession>
<keyword evidence="9" id="KW-0012">Acyltransferase</keyword>
<protein>
    <submittedName>
        <fullName evidence="9">Acyltransferase</fullName>
    </submittedName>
</protein>
<evidence type="ECO:0000256" key="6">
    <source>
        <dbReference type="ARBA" id="ARBA00023136"/>
    </source>
</evidence>
<dbReference type="GO" id="GO:0016746">
    <property type="term" value="F:acyltransferase activity"/>
    <property type="evidence" value="ECO:0007669"/>
    <property type="project" value="UniProtKB-KW"/>
</dbReference>
<dbReference type="PANTHER" id="PTHR40074">
    <property type="entry name" value="O-ACETYLTRANSFERASE WECH"/>
    <property type="match status" value="1"/>
</dbReference>
<feature type="domain" description="Acyltransferase 3" evidence="8">
    <location>
        <begin position="17"/>
        <end position="302"/>
    </location>
</feature>
<dbReference type="EMBL" id="JADMKU010000001">
    <property type="protein sequence ID" value="MBR9649965.1"/>
    <property type="molecule type" value="Genomic_DNA"/>
</dbReference>
<evidence type="ECO:0000313" key="10">
    <source>
        <dbReference type="Proteomes" id="UP001195941"/>
    </source>
</evidence>
<dbReference type="Pfam" id="PF01757">
    <property type="entry name" value="Acyl_transf_3"/>
    <property type="match status" value="1"/>
</dbReference>
<feature type="transmembrane region" description="Helical" evidence="7">
    <location>
        <begin position="145"/>
        <end position="162"/>
    </location>
</feature>
<evidence type="ECO:0000256" key="7">
    <source>
        <dbReference type="SAM" id="Phobius"/>
    </source>
</evidence>
<dbReference type="Proteomes" id="UP001195941">
    <property type="component" value="Unassembled WGS sequence"/>
</dbReference>
<feature type="transmembrane region" description="Helical" evidence="7">
    <location>
        <begin position="296"/>
        <end position="317"/>
    </location>
</feature>
<dbReference type="InterPro" id="IPR002656">
    <property type="entry name" value="Acyl_transf_3_dom"/>
</dbReference>
<feature type="transmembrane region" description="Helical" evidence="7">
    <location>
        <begin position="80"/>
        <end position="98"/>
    </location>
</feature>
<evidence type="ECO:0000313" key="9">
    <source>
        <dbReference type="EMBL" id="MBR9649965.1"/>
    </source>
</evidence>
<feature type="transmembrane region" description="Helical" evidence="7">
    <location>
        <begin position="110"/>
        <end position="133"/>
    </location>
</feature>
<comment type="subcellular location">
    <subcellularLocation>
        <location evidence="1">Cell membrane</location>
        <topology evidence="1">Multi-pass membrane protein</topology>
    </subcellularLocation>
</comment>
<dbReference type="RefSeq" id="WP_212699453.1">
    <property type="nucleotide sequence ID" value="NZ_JADMKU010000001.1"/>
</dbReference>
<evidence type="ECO:0000256" key="1">
    <source>
        <dbReference type="ARBA" id="ARBA00004651"/>
    </source>
</evidence>